<feature type="compositionally biased region" description="Basic and acidic residues" evidence="1">
    <location>
        <begin position="1"/>
        <end position="14"/>
    </location>
</feature>
<dbReference type="Proteomes" id="UP000660454">
    <property type="component" value="Unassembled WGS sequence"/>
</dbReference>
<evidence type="ECO:0000313" key="2">
    <source>
        <dbReference type="EMBL" id="GIH61542.1"/>
    </source>
</evidence>
<feature type="region of interest" description="Disordered" evidence="1">
    <location>
        <begin position="1"/>
        <end position="41"/>
    </location>
</feature>
<protein>
    <submittedName>
        <fullName evidence="2">Uncharacterized protein</fullName>
    </submittedName>
</protein>
<name>A0ABQ4GJD0_9ACTN</name>
<keyword evidence="3" id="KW-1185">Reference proteome</keyword>
<evidence type="ECO:0000256" key="1">
    <source>
        <dbReference type="SAM" id="MobiDB-lite"/>
    </source>
</evidence>
<reference evidence="2 3" key="1">
    <citation type="submission" date="2021-01" db="EMBL/GenBank/DDBJ databases">
        <title>Whole genome shotgun sequence of Microbispora siamensis NBRC 104113.</title>
        <authorList>
            <person name="Komaki H."/>
            <person name="Tamura T."/>
        </authorList>
    </citation>
    <scope>NUCLEOTIDE SEQUENCE [LARGE SCALE GENOMIC DNA]</scope>
    <source>
        <strain evidence="2 3">NBRC 104113</strain>
    </source>
</reference>
<accession>A0ABQ4GJD0</accession>
<gene>
    <name evidence="2" type="ORF">Msi02_23590</name>
</gene>
<evidence type="ECO:0000313" key="3">
    <source>
        <dbReference type="Proteomes" id="UP000660454"/>
    </source>
</evidence>
<comment type="caution">
    <text evidence="2">The sequence shown here is derived from an EMBL/GenBank/DDBJ whole genome shotgun (WGS) entry which is preliminary data.</text>
</comment>
<dbReference type="EMBL" id="BOOF01000010">
    <property type="protein sequence ID" value="GIH61542.1"/>
    <property type="molecule type" value="Genomic_DNA"/>
</dbReference>
<organism evidence="2 3">
    <name type="scientific">Microbispora siamensis</name>
    <dbReference type="NCBI Taxonomy" id="564413"/>
    <lineage>
        <taxon>Bacteria</taxon>
        <taxon>Bacillati</taxon>
        <taxon>Actinomycetota</taxon>
        <taxon>Actinomycetes</taxon>
        <taxon>Streptosporangiales</taxon>
        <taxon>Streptosporangiaceae</taxon>
        <taxon>Microbispora</taxon>
    </lineage>
</organism>
<sequence>MIGRDPVNRPDLHWRCGPASRRRMPGMSGARDETVADAPPIMGNVPGSYALSVFRERHPVLVR</sequence>
<proteinExistence type="predicted"/>